<dbReference type="InterPro" id="IPR010982">
    <property type="entry name" value="Lambda_DNA-bd_dom_sf"/>
</dbReference>
<dbReference type="CDD" id="cd00093">
    <property type="entry name" value="HTH_XRE"/>
    <property type="match status" value="1"/>
</dbReference>
<dbReference type="InterPro" id="IPR001387">
    <property type="entry name" value="Cro/C1-type_HTH"/>
</dbReference>
<evidence type="ECO:0000259" key="1">
    <source>
        <dbReference type="PROSITE" id="PS50943"/>
    </source>
</evidence>
<sequence length="78" mass="9128">MKKVNLEEIKRLRKEHKLSQGDMAELIGLNTLYPYHRKESGNQSFTAEEIHTIADFFNQPVEYFFEDLVANNATKQIV</sequence>
<protein>
    <submittedName>
        <fullName evidence="2">Cro/Cl family transcriptional regulator</fullName>
    </submittedName>
</protein>
<name>A0A0U9H7M7_9BACI</name>
<organism evidence="2 3">
    <name type="scientific">Oceanobacillus picturae</name>
    <dbReference type="NCBI Taxonomy" id="171693"/>
    <lineage>
        <taxon>Bacteria</taxon>
        <taxon>Bacillati</taxon>
        <taxon>Bacillota</taxon>
        <taxon>Bacilli</taxon>
        <taxon>Bacillales</taxon>
        <taxon>Bacillaceae</taxon>
        <taxon>Oceanobacillus</taxon>
    </lineage>
</organism>
<evidence type="ECO:0000313" key="3">
    <source>
        <dbReference type="Proteomes" id="UP000052946"/>
    </source>
</evidence>
<evidence type="ECO:0000313" key="2">
    <source>
        <dbReference type="EMBL" id="GAQ17984.1"/>
    </source>
</evidence>
<accession>A0A0U9H7M7</accession>
<dbReference type="AlphaFoldDB" id="A0A0U9H7M7"/>
<gene>
    <name evidence="2" type="ORF">OPHB3_1923</name>
</gene>
<dbReference type="GO" id="GO:0003677">
    <property type="term" value="F:DNA binding"/>
    <property type="evidence" value="ECO:0007669"/>
    <property type="project" value="InterPro"/>
</dbReference>
<dbReference type="Gene3D" id="1.10.260.40">
    <property type="entry name" value="lambda repressor-like DNA-binding domains"/>
    <property type="match status" value="1"/>
</dbReference>
<dbReference type="RefSeq" id="WP_058950146.1">
    <property type="nucleotide sequence ID" value="NZ_BBXV01000023.1"/>
</dbReference>
<comment type="caution">
    <text evidence="2">The sequence shown here is derived from an EMBL/GenBank/DDBJ whole genome shotgun (WGS) entry which is preliminary data.</text>
</comment>
<feature type="domain" description="HTH cro/C1-type" evidence="1">
    <location>
        <begin position="9"/>
        <end position="64"/>
    </location>
</feature>
<dbReference type="Proteomes" id="UP000052946">
    <property type="component" value="Unassembled WGS sequence"/>
</dbReference>
<dbReference type="PROSITE" id="PS50943">
    <property type="entry name" value="HTH_CROC1"/>
    <property type="match status" value="1"/>
</dbReference>
<dbReference type="SUPFAM" id="SSF47413">
    <property type="entry name" value="lambda repressor-like DNA-binding domains"/>
    <property type="match status" value="1"/>
</dbReference>
<proteinExistence type="predicted"/>
<reference evidence="2 3" key="2">
    <citation type="journal article" date="2016" name="Genome Announc.">
        <title>Draft Genome Sequence of Oceanobacillus picturae Heshi-B3, Isolated from Fermented Rice Bran in a Traditional Japanese Seafood Dish.</title>
        <authorList>
            <person name="Akuzawa S."/>
            <person name="Nagaoka J."/>
            <person name="Kanekatsu M."/>
            <person name="Kanesaki Y."/>
            <person name="Suzuki T."/>
        </authorList>
    </citation>
    <scope>NUCLEOTIDE SEQUENCE [LARGE SCALE GENOMIC DNA]</scope>
    <source>
        <strain evidence="2 3">Heshi-B3</strain>
    </source>
</reference>
<dbReference type="EMBL" id="BBXV01000023">
    <property type="protein sequence ID" value="GAQ17984.1"/>
    <property type="molecule type" value="Genomic_DNA"/>
</dbReference>
<reference evidence="3" key="1">
    <citation type="submission" date="2015-07" db="EMBL/GenBank/DDBJ databases">
        <title>Draft Genome Sequence of Oceanobacillus picturae Heshi-B3 that Was Isolated from Fermented Rice Bran with Aging Salted Mackerel, Which Was Named Heshiko as Traditional Fermented Seafood in Japan.</title>
        <authorList>
            <person name="Akuzawa S."/>
            <person name="Nakagawa J."/>
            <person name="Kanekatsu T."/>
            <person name="Kanesaki Y."/>
            <person name="Suzuki T."/>
        </authorList>
    </citation>
    <scope>NUCLEOTIDE SEQUENCE [LARGE SCALE GENOMIC DNA]</scope>
    <source>
        <strain evidence="3">Heshi-B3</strain>
    </source>
</reference>
<dbReference type="SMART" id="SM00530">
    <property type="entry name" value="HTH_XRE"/>
    <property type="match status" value="1"/>
</dbReference>